<keyword evidence="2" id="KW-0040">ANK repeat</keyword>
<dbReference type="PROSITE" id="PS50088">
    <property type="entry name" value="ANK_REPEAT"/>
    <property type="match status" value="7"/>
</dbReference>
<evidence type="ECO:0000256" key="1">
    <source>
        <dbReference type="ARBA" id="ARBA00022737"/>
    </source>
</evidence>
<dbReference type="PRINTS" id="PR01415">
    <property type="entry name" value="ANKYRIN"/>
</dbReference>
<dbReference type="AlphaFoldDB" id="A0A7R8WMB0"/>
<name>A0A7R8WMB0_9CRUS</name>
<accession>A0A7R8WMB0</accession>
<dbReference type="PROSITE" id="PS50297">
    <property type="entry name" value="ANK_REP_REGION"/>
    <property type="match status" value="6"/>
</dbReference>
<dbReference type="PANTHER" id="PTHR24126">
    <property type="entry name" value="ANKYRIN REPEAT, PH AND SEC7 DOMAIN CONTAINING PROTEIN SECG-RELATED"/>
    <property type="match status" value="1"/>
</dbReference>
<proteinExistence type="predicted"/>
<dbReference type="Pfam" id="PF12796">
    <property type="entry name" value="Ank_2"/>
    <property type="match status" value="2"/>
</dbReference>
<dbReference type="InterPro" id="IPR002110">
    <property type="entry name" value="Ankyrin_rpt"/>
</dbReference>
<feature type="compositionally biased region" description="Low complexity" evidence="3">
    <location>
        <begin position="453"/>
        <end position="476"/>
    </location>
</feature>
<dbReference type="Pfam" id="PF13857">
    <property type="entry name" value="Ank_5"/>
    <property type="match status" value="1"/>
</dbReference>
<dbReference type="PANTHER" id="PTHR24126:SF14">
    <property type="entry name" value="ANK_REP_REGION DOMAIN-CONTAINING PROTEIN"/>
    <property type="match status" value="1"/>
</dbReference>
<keyword evidence="1" id="KW-0677">Repeat</keyword>
<feature type="compositionally biased region" description="Polar residues" evidence="3">
    <location>
        <begin position="504"/>
        <end position="513"/>
    </location>
</feature>
<dbReference type="Gene3D" id="1.25.40.20">
    <property type="entry name" value="Ankyrin repeat-containing domain"/>
    <property type="match status" value="3"/>
</dbReference>
<dbReference type="SMART" id="SM00248">
    <property type="entry name" value="ANK"/>
    <property type="match status" value="9"/>
</dbReference>
<feature type="compositionally biased region" description="Polar residues" evidence="3">
    <location>
        <begin position="685"/>
        <end position="705"/>
    </location>
</feature>
<feature type="compositionally biased region" description="Low complexity" evidence="3">
    <location>
        <begin position="493"/>
        <end position="503"/>
    </location>
</feature>
<organism evidence="4">
    <name type="scientific">Cyprideis torosa</name>
    <dbReference type="NCBI Taxonomy" id="163714"/>
    <lineage>
        <taxon>Eukaryota</taxon>
        <taxon>Metazoa</taxon>
        <taxon>Ecdysozoa</taxon>
        <taxon>Arthropoda</taxon>
        <taxon>Crustacea</taxon>
        <taxon>Oligostraca</taxon>
        <taxon>Ostracoda</taxon>
        <taxon>Podocopa</taxon>
        <taxon>Podocopida</taxon>
        <taxon>Cytherocopina</taxon>
        <taxon>Cytheroidea</taxon>
        <taxon>Cytherideidae</taxon>
        <taxon>Cyprideis</taxon>
    </lineage>
</organism>
<evidence type="ECO:0000313" key="4">
    <source>
        <dbReference type="EMBL" id="CAD7233567.1"/>
    </source>
</evidence>
<dbReference type="OrthoDB" id="427518at2759"/>
<feature type="region of interest" description="Disordered" evidence="3">
    <location>
        <begin position="415"/>
        <end position="590"/>
    </location>
</feature>
<dbReference type="SUPFAM" id="SSF48403">
    <property type="entry name" value="Ankyrin repeat"/>
    <property type="match status" value="1"/>
</dbReference>
<evidence type="ECO:0000256" key="3">
    <source>
        <dbReference type="SAM" id="MobiDB-lite"/>
    </source>
</evidence>
<sequence length="718" mass="76101">MASWTAGVSQSVLVEASPHDSTASASSSSVAVRINKHLAPGLARRLVVVMRESGKLPLTVLHHEAGQVTTEAKNSTFIGGSNEGTRYLLKGRSWQHVLRVILSPSTSSSATAFLLAAVSSEREPWFRLVRCRGGQGSEEVVRLLLDRGLDEMHRDNSGWAPLHYAAFEGHAEVSQMLITAGAKVNEVDTEGRHALILAAQEGHVGVVSVLIRNGARLSLRGHDGRNVLRVAALQGHRDVVQFLLCHQAKINYRDPDGRTTLYILALENKLAMAKFFLDHRAQVDLSDTEGRSPLHVASWQGHSQMCDLLMNYGANPNAVDNDNRTPLQSASWQGNADVVHLLLSRGASANHMCNQGATALCIAAQEGHLECVRVLLKYGANPNHLDACGRSPIRVAFKGGHHSVVQLLESVTSNKISTMDSPSGSSLISRGVSTSLGMEDASPGSTCDKRRSFISIGNNSSSGKSSSNISSTTHSRGSGGGGVVGQTPSYPAVVSSMGSGSMSFTQQLQQATRFRNRLPPPGGCPQSRFPLSPHDEDPESPVYATPPISPESDGGFVGGPGDVTTPMSSHHPLGGALRTAPSLPHQPPSHFAKNEHMRIILGCTGIHNGHQSSSSSSSDKSSSKRPCNGHAKGNSNGIFNGNGALEKPNPGRLPRESGGGGIGEGIRNFLKGGVAGRLKRPFLKSHSTTTSSSPNAVTDGGQTDVDQMLEILRKETPL</sequence>
<feature type="region of interest" description="Disordered" evidence="3">
    <location>
        <begin position="681"/>
        <end position="705"/>
    </location>
</feature>
<protein>
    <submittedName>
        <fullName evidence="4">Uncharacterized protein</fullName>
    </submittedName>
</protein>
<gene>
    <name evidence="4" type="ORF">CTOB1V02_LOCUS11388</name>
</gene>
<dbReference type="EMBL" id="OB666530">
    <property type="protein sequence ID" value="CAD7233567.1"/>
    <property type="molecule type" value="Genomic_DNA"/>
</dbReference>
<feature type="region of interest" description="Disordered" evidence="3">
    <location>
        <begin position="605"/>
        <end position="664"/>
    </location>
</feature>
<evidence type="ECO:0000256" key="2">
    <source>
        <dbReference type="ARBA" id="ARBA00023043"/>
    </source>
</evidence>
<reference evidence="4" key="1">
    <citation type="submission" date="2020-11" db="EMBL/GenBank/DDBJ databases">
        <authorList>
            <person name="Tran Van P."/>
        </authorList>
    </citation>
    <scope>NUCLEOTIDE SEQUENCE</scope>
</reference>
<dbReference type="InterPro" id="IPR036770">
    <property type="entry name" value="Ankyrin_rpt-contain_sf"/>
</dbReference>
<feature type="compositionally biased region" description="Polar residues" evidence="3">
    <location>
        <begin position="415"/>
        <end position="436"/>
    </location>
</feature>